<keyword evidence="2" id="KW-1185">Reference proteome</keyword>
<organism evidence="1 2">
    <name type="scientific">Dendrobium thyrsiflorum</name>
    <name type="common">Pinecone-like raceme dendrobium</name>
    <name type="synonym">Orchid</name>
    <dbReference type="NCBI Taxonomy" id="117978"/>
    <lineage>
        <taxon>Eukaryota</taxon>
        <taxon>Viridiplantae</taxon>
        <taxon>Streptophyta</taxon>
        <taxon>Embryophyta</taxon>
        <taxon>Tracheophyta</taxon>
        <taxon>Spermatophyta</taxon>
        <taxon>Magnoliopsida</taxon>
        <taxon>Liliopsida</taxon>
        <taxon>Asparagales</taxon>
        <taxon>Orchidaceae</taxon>
        <taxon>Epidendroideae</taxon>
        <taxon>Malaxideae</taxon>
        <taxon>Dendrobiinae</taxon>
        <taxon>Dendrobium</taxon>
    </lineage>
</organism>
<reference evidence="1 2" key="1">
    <citation type="journal article" date="2024" name="Plant Biotechnol. J.">
        <title>Dendrobium thyrsiflorum genome and its molecular insights into genes involved in important horticultural traits.</title>
        <authorList>
            <person name="Chen B."/>
            <person name="Wang J.Y."/>
            <person name="Zheng P.J."/>
            <person name="Li K.L."/>
            <person name="Liang Y.M."/>
            <person name="Chen X.F."/>
            <person name="Zhang C."/>
            <person name="Zhao X."/>
            <person name="He X."/>
            <person name="Zhang G.Q."/>
            <person name="Liu Z.J."/>
            <person name="Xu Q."/>
        </authorList>
    </citation>
    <scope>NUCLEOTIDE SEQUENCE [LARGE SCALE GENOMIC DNA]</scope>
    <source>
        <strain evidence="1">GZMU011</strain>
    </source>
</reference>
<name>A0ABD0TXE7_DENTH</name>
<evidence type="ECO:0000313" key="2">
    <source>
        <dbReference type="Proteomes" id="UP001552299"/>
    </source>
</evidence>
<evidence type="ECO:0000313" key="1">
    <source>
        <dbReference type="EMBL" id="KAL0904399.1"/>
    </source>
</evidence>
<comment type="caution">
    <text evidence="1">The sequence shown here is derived from an EMBL/GenBank/DDBJ whole genome shotgun (WGS) entry which is preliminary data.</text>
</comment>
<gene>
    <name evidence="1" type="ORF">M5K25_026502</name>
</gene>
<proteinExistence type="predicted"/>
<accession>A0ABD0TXE7</accession>
<dbReference type="AlphaFoldDB" id="A0ABD0TXE7"/>
<dbReference type="Proteomes" id="UP001552299">
    <property type="component" value="Unassembled WGS sequence"/>
</dbReference>
<protein>
    <submittedName>
        <fullName evidence="1">Uncharacterized protein</fullName>
    </submittedName>
</protein>
<dbReference type="EMBL" id="JANQDX010000019">
    <property type="protein sequence ID" value="KAL0904399.1"/>
    <property type="molecule type" value="Genomic_DNA"/>
</dbReference>
<sequence>MEKYFKVTNMAILKKDRRIVNRFSNSISSELIKTNDHEDVRIISPSRKDVRFPKEFYEAKDVFGNAIPYYVISIELRKQWSKFGSSHLTNLGWNGCFVHFIRLKLRDLNKNSSYDISENQEESNEDLGKALENDEVENNNENYGPWIHVNYGRKKKMKSFNIFASNDGLKYSFRNKSASLKNSNLQDKLLSPDLLVAVKPVAEVGISVEIYGGEDSLKSGEEKSGAVLPFAKNSGAEKFFIVDVLKSGVVNTSAENSDDYKSVSNKSAVDEALNSDAIDIAKSVDESKLGFVGTLNSGA</sequence>